<proteinExistence type="predicted"/>
<dbReference type="RefSeq" id="WP_021286335.1">
    <property type="nucleotide sequence ID" value="NZ_AUPZ01000001.1"/>
</dbReference>
<comment type="caution">
    <text evidence="3">The sequence shown here is derived from an EMBL/GenBank/DDBJ whole genome shotgun (WGS) entry which is preliminary data.</text>
</comment>
<evidence type="ECO:0000313" key="3">
    <source>
        <dbReference type="EMBL" id="EQB40714.1"/>
    </source>
</evidence>
<feature type="chain" id="PRO_5004579418" description="SHOCT domain-containing protein" evidence="2">
    <location>
        <begin position="20"/>
        <end position="100"/>
    </location>
</feature>
<evidence type="ECO:0008006" key="5">
    <source>
        <dbReference type="Google" id="ProtNLM"/>
    </source>
</evidence>
<dbReference type="EMBL" id="AUPZ01000001">
    <property type="protein sequence ID" value="EQB40714.1"/>
    <property type="molecule type" value="Genomic_DNA"/>
</dbReference>
<dbReference type="AlphaFoldDB" id="T0KUS3"/>
<gene>
    <name evidence="3" type="ORF">M947_00245</name>
</gene>
<keyword evidence="4" id="KW-1185">Reference proteome</keyword>
<feature type="transmembrane region" description="Helical" evidence="1">
    <location>
        <begin position="29"/>
        <end position="50"/>
    </location>
</feature>
<keyword evidence="1" id="KW-0472">Membrane</keyword>
<keyword evidence="1" id="KW-1133">Transmembrane helix</keyword>
<reference evidence="3 4" key="1">
    <citation type="submission" date="2013-07" db="EMBL/GenBank/DDBJ databases">
        <title>Sulfurimonas hongkongensis AST-10 Genome Sequencing.</title>
        <authorList>
            <person name="Cai L."/>
            <person name="Zhang T."/>
        </authorList>
    </citation>
    <scope>NUCLEOTIDE SEQUENCE [LARGE SCALE GENOMIC DNA]</scope>
    <source>
        <strain evidence="3 4">AST-10</strain>
    </source>
</reference>
<evidence type="ECO:0000256" key="1">
    <source>
        <dbReference type="SAM" id="Phobius"/>
    </source>
</evidence>
<dbReference type="STRING" id="1172190.M947_00245"/>
<keyword evidence="2" id="KW-0732">Signal</keyword>
<dbReference type="PATRIC" id="fig|1172190.3.peg.47"/>
<accession>T0KUS3</accession>
<evidence type="ECO:0000256" key="2">
    <source>
        <dbReference type="SAM" id="SignalP"/>
    </source>
</evidence>
<organism evidence="3 4">
    <name type="scientific">Sulfurimonas hongkongensis</name>
    <dbReference type="NCBI Taxonomy" id="1172190"/>
    <lineage>
        <taxon>Bacteria</taxon>
        <taxon>Pseudomonadati</taxon>
        <taxon>Campylobacterota</taxon>
        <taxon>Epsilonproteobacteria</taxon>
        <taxon>Campylobacterales</taxon>
        <taxon>Sulfurimonadaceae</taxon>
        <taxon>Sulfurimonas</taxon>
    </lineage>
</organism>
<protein>
    <recommendedName>
        <fullName evidence="5">SHOCT domain-containing protein</fullName>
    </recommendedName>
</protein>
<sequence length="100" mass="11696">MKTFILIFFVLLSSLYATSATQEELTSIYIEAILFVSVFGIMGIISYIYSSKHAKAYKPKKEEVAKDRIKADRIEELRELLEKELITKVEFELLKEHYLK</sequence>
<dbReference type="Proteomes" id="UP000015520">
    <property type="component" value="Unassembled WGS sequence"/>
</dbReference>
<feature type="signal peptide" evidence="2">
    <location>
        <begin position="1"/>
        <end position="19"/>
    </location>
</feature>
<evidence type="ECO:0000313" key="4">
    <source>
        <dbReference type="Proteomes" id="UP000015520"/>
    </source>
</evidence>
<name>T0KUS3_9BACT</name>
<keyword evidence="1" id="KW-0812">Transmembrane</keyword>